<protein>
    <recommendedName>
        <fullName evidence="2">Disease resistance R13L4/SHOC-2-like LRR domain-containing protein</fullName>
    </recommendedName>
</protein>
<accession>B9SGF8</accession>
<dbReference type="SUPFAM" id="SSF52047">
    <property type="entry name" value="RNI-like"/>
    <property type="match status" value="1"/>
</dbReference>
<dbReference type="EMBL" id="EQ973952">
    <property type="protein sequence ID" value="EEF37324.1"/>
    <property type="molecule type" value="Genomic_DNA"/>
</dbReference>
<dbReference type="InParanoid" id="B9SGF8"/>
<dbReference type="GO" id="GO:0006952">
    <property type="term" value="P:defense response"/>
    <property type="evidence" value="ECO:0007669"/>
    <property type="project" value="InterPro"/>
</dbReference>
<evidence type="ECO:0000256" key="1">
    <source>
        <dbReference type="ARBA" id="ARBA00022737"/>
    </source>
</evidence>
<organism evidence="3 4">
    <name type="scientific">Ricinus communis</name>
    <name type="common">Castor bean</name>
    <dbReference type="NCBI Taxonomy" id="3988"/>
    <lineage>
        <taxon>Eukaryota</taxon>
        <taxon>Viridiplantae</taxon>
        <taxon>Streptophyta</taxon>
        <taxon>Embryophyta</taxon>
        <taxon>Tracheophyta</taxon>
        <taxon>Spermatophyta</taxon>
        <taxon>Magnoliopsida</taxon>
        <taxon>eudicotyledons</taxon>
        <taxon>Gunneridae</taxon>
        <taxon>Pentapetalae</taxon>
        <taxon>rosids</taxon>
        <taxon>fabids</taxon>
        <taxon>Malpighiales</taxon>
        <taxon>Euphorbiaceae</taxon>
        <taxon>Acalyphoideae</taxon>
        <taxon>Acalypheae</taxon>
        <taxon>Ricinus</taxon>
    </lineage>
</organism>
<dbReference type="PANTHER" id="PTHR23155">
    <property type="entry name" value="DISEASE RESISTANCE PROTEIN RP"/>
    <property type="match status" value="1"/>
</dbReference>
<gene>
    <name evidence="3" type="ORF">RCOM_0745080</name>
</gene>
<dbReference type="InterPro" id="IPR032675">
    <property type="entry name" value="LRR_dom_sf"/>
</dbReference>
<keyword evidence="1" id="KW-0677">Repeat</keyword>
<dbReference type="PANTHER" id="PTHR23155:SF1136">
    <property type="entry name" value="DISEASE RESISTANCE PROTEIN RPM1"/>
    <property type="match status" value="1"/>
</dbReference>
<evidence type="ECO:0000313" key="3">
    <source>
        <dbReference type="EMBL" id="EEF37324.1"/>
    </source>
</evidence>
<proteinExistence type="predicted"/>
<evidence type="ECO:0000313" key="4">
    <source>
        <dbReference type="Proteomes" id="UP000008311"/>
    </source>
</evidence>
<reference evidence="4" key="1">
    <citation type="journal article" date="2010" name="Nat. Biotechnol.">
        <title>Draft genome sequence of the oilseed species Ricinus communis.</title>
        <authorList>
            <person name="Chan A.P."/>
            <person name="Crabtree J."/>
            <person name="Zhao Q."/>
            <person name="Lorenzi H."/>
            <person name="Orvis J."/>
            <person name="Puiu D."/>
            <person name="Melake-Berhan A."/>
            <person name="Jones K.M."/>
            <person name="Redman J."/>
            <person name="Chen G."/>
            <person name="Cahoon E.B."/>
            <person name="Gedil M."/>
            <person name="Stanke M."/>
            <person name="Haas B.J."/>
            <person name="Wortman J.R."/>
            <person name="Fraser-Liggett C.M."/>
            <person name="Ravel J."/>
            <person name="Rabinowicz P.D."/>
        </authorList>
    </citation>
    <scope>NUCLEOTIDE SEQUENCE [LARGE SCALE GENOMIC DNA]</scope>
    <source>
        <strain evidence="4">cv. Hale</strain>
    </source>
</reference>
<dbReference type="InterPro" id="IPR055414">
    <property type="entry name" value="LRR_R13L4/SHOC2-like"/>
</dbReference>
<dbReference type="eggNOG" id="KOG4658">
    <property type="taxonomic scope" value="Eukaryota"/>
</dbReference>
<dbReference type="Pfam" id="PF23598">
    <property type="entry name" value="LRR_14"/>
    <property type="match status" value="1"/>
</dbReference>
<dbReference type="InterPro" id="IPR044974">
    <property type="entry name" value="Disease_R_plants"/>
</dbReference>
<sequence>MPYFYFRHESDDGKEMFFAEMPVRKSQDNDVLPMISSRTAPSKGEDSYLANYENLPHHLKSCLDYIASLAFIATLTYLTENKLVRLLVAEGLIPAETGEILEVVAENIIGELIGLEMLQECPYWHVLEVVEPYKKLCLVEVDEQEFISKVGNLPVRAVIKIHRKNNALDFKNFEIRSLFLQAEHPYGGLSLANTQSICQLQFLLVLEIVGAIESLPDEVGLNLVQLTYLGLSYSCFVKLPRTLGNLQKLQTLDIFPYEDPFQLPIEVLKIQQLKHLLLWSSTSMDNEVRFPKEIGMLVNLQTCGNVYAGDGIANELATLTQLRKLTVHRVSEDHAVDLASAIMKMENLVSLTLRER</sequence>
<evidence type="ECO:0000259" key="2">
    <source>
        <dbReference type="Pfam" id="PF23598"/>
    </source>
</evidence>
<dbReference type="AlphaFoldDB" id="B9SGF8"/>
<dbReference type="Proteomes" id="UP000008311">
    <property type="component" value="Unassembled WGS sequence"/>
</dbReference>
<feature type="domain" description="Disease resistance R13L4/SHOC-2-like LRR" evidence="2">
    <location>
        <begin position="222"/>
        <end position="353"/>
    </location>
</feature>
<keyword evidence="4" id="KW-1185">Reference proteome</keyword>
<name>B9SGF8_RICCO</name>
<dbReference type="Gene3D" id="3.80.10.10">
    <property type="entry name" value="Ribonuclease Inhibitor"/>
    <property type="match status" value="1"/>
</dbReference>